<evidence type="ECO:0000256" key="1">
    <source>
        <dbReference type="SAM" id="MobiDB-lite"/>
    </source>
</evidence>
<evidence type="ECO:0000256" key="2">
    <source>
        <dbReference type="SAM" id="SignalP"/>
    </source>
</evidence>
<proteinExistence type="predicted"/>
<sequence>MHFPNFIKLSTCLGVIALAMLQNKAWGANAVPVVQPDPMDRSTVTAWSGQIMGKMNALGSPPSRMDVATVPMGQMRSLADRVRNELRERSSDRHLLYLGPSSRGHMYAFPLTRTERGLRLATGPPDRYSQMALISVSPRGHGERSIYLHDIVGAWVPNKNVMYQNLMGANAYQYGDAPVTHDLDRLLAGHIHGFYYSSASMVRRTDLIVASGRLTVETDIPFMQPRPPVLIWLPLPHLDSLAGAVTPVSVQFDFSSSHCSARVVKIVVSYGVAVFGTVIELDGLDQAKYRKITKHGSTTGVPKGLSPTKALQEKVHHSCCSTRLSERLNRSRWLIMRINSARLLWAMPRLLSLMLVATYLLNEPVLAVGDDEKGKGLEPSSFIFESSGPARLSGASSVPRRRSRLSAMGPPSTLGSSSNLGFSSHPGSSSSPDSSSAPGMSSDPLVVSDPAQAAPPPTVPEIEIVPPSVHFPPFINIAPIPEHEPWHMYRQFRYRLAQLDIDHRSLALLNPRADFVGDHRTMLRDQLQAQVDLKHALVLTPTIDHGGRVYALPIFRDSVKEALIGSKSHQNVGWALIGIWPGRQTSVAWFGYALLDVRGRASLIQKLQDSVRVKVLADLLRPIPV</sequence>
<dbReference type="EMBL" id="DF196781">
    <property type="protein sequence ID" value="GAC75412.1"/>
    <property type="molecule type" value="Genomic_DNA"/>
</dbReference>
<gene>
    <name evidence="3" type="ORF">PANT_15c00064</name>
</gene>
<organism evidence="3 4">
    <name type="scientific">Pseudozyma antarctica (strain T-34)</name>
    <name type="common">Yeast</name>
    <name type="synonym">Candida antarctica</name>
    <dbReference type="NCBI Taxonomy" id="1151754"/>
    <lineage>
        <taxon>Eukaryota</taxon>
        <taxon>Fungi</taxon>
        <taxon>Dikarya</taxon>
        <taxon>Basidiomycota</taxon>
        <taxon>Ustilaginomycotina</taxon>
        <taxon>Ustilaginomycetes</taxon>
        <taxon>Ustilaginales</taxon>
        <taxon>Ustilaginaceae</taxon>
        <taxon>Moesziomyces</taxon>
    </lineage>
</organism>
<feature type="chain" id="PRO_5004100997" evidence="2">
    <location>
        <begin position="28"/>
        <end position="625"/>
    </location>
</feature>
<reference evidence="4" key="1">
    <citation type="journal article" date="2013" name="Genome Announc.">
        <title>Genome sequence of the basidiomycetous yeast Pseudozyma antarctica T-34, a producer of the glycolipid biosurfactants mannosylerythritol lipids.</title>
        <authorList>
            <person name="Morita T."/>
            <person name="Koike H."/>
            <person name="Koyama Y."/>
            <person name="Hagiwara H."/>
            <person name="Ito E."/>
            <person name="Fukuoka T."/>
            <person name="Imura T."/>
            <person name="Machida M."/>
            <person name="Kitamoto D."/>
        </authorList>
    </citation>
    <scope>NUCLEOTIDE SEQUENCE [LARGE SCALE GENOMIC DNA]</scope>
    <source>
        <strain evidence="4">T-34</strain>
    </source>
</reference>
<dbReference type="Proteomes" id="UP000011976">
    <property type="component" value="Unassembled WGS sequence"/>
</dbReference>
<keyword evidence="2" id="KW-0732">Signal</keyword>
<protein>
    <submittedName>
        <fullName evidence="3">Uncharacterized protein</fullName>
    </submittedName>
</protein>
<feature type="region of interest" description="Disordered" evidence="1">
    <location>
        <begin position="388"/>
        <end position="461"/>
    </location>
</feature>
<feature type="compositionally biased region" description="Low complexity" evidence="1">
    <location>
        <begin position="412"/>
        <end position="444"/>
    </location>
</feature>
<name>M9MGQ2_PSEA3</name>
<evidence type="ECO:0000313" key="3">
    <source>
        <dbReference type="EMBL" id="GAC75412.1"/>
    </source>
</evidence>
<evidence type="ECO:0000313" key="4">
    <source>
        <dbReference type="Proteomes" id="UP000011976"/>
    </source>
</evidence>
<feature type="signal peptide" evidence="2">
    <location>
        <begin position="1"/>
        <end position="27"/>
    </location>
</feature>
<accession>M9MGQ2</accession>
<dbReference type="AlphaFoldDB" id="M9MGQ2"/>
<dbReference type="OrthoDB" id="10433556at2759"/>